<gene>
    <name evidence="1" type="ORF">MRATA1EN22A_LOCUS27680</name>
</gene>
<reference evidence="1" key="1">
    <citation type="submission" date="2023-05" db="EMBL/GenBank/DDBJ databases">
        <authorList>
            <consortium name="ELIXIR-Norway"/>
        </authorList>
    </citation>
    <scope>NUCLEOTIDE SEQUENCE</scope>
</reference>
<reference evidence="1" key="2">
    <citation type="submission" date="2025-03" db="EMBL/GenBank/DDBJ databases">
        <authorList>
            <consortium name="ELIXIR-Norway"/>
            <consortium name="Elixir Norway"/>
        </authorList>
    </citation>
    <scope>NUCLEOTIDE SEQUENCE</scope>
</reference>
<feature type="non-terminal residue" evidence="1">
    <location>
        <position position="1"/>
    </location>
</feature>
<organism evidence="1 2">
    <name type="scientific">Rangifer tarandus platyrhynchus</name>
    <name type="common">Svalbard reindeer</name>
    <dbReference type="NCBI Taxonomy" id="3082113"/>
    <lineage>
        <taxon>Eukaryota</taxon>
        <taxon>Metazoa</taxon>
        <taxon>Chordata</taxon>
        <taxon>Craniata</taxon>
        <taxon>Vertebrata</taxon>
        <taxon>Euteleostomi</taxon>
        <taxon>Mammalia</taxon>
        <taxon>Eutheria</taxon>
        <taxon>Laurasiatheria</taxon>
        <taxon>Artiodactyla</taxon>
        <taxon>Ruminantia</taxon>
        <taxon>Pecora</taxon>
        <taxon>Cervidae</taxon>
        <taxon>Odocoileinae</taxon>
        <taxon>Rangifer</taxon>
    </lineage>
</organism>
<sequence>EDLVVEVNQAWAEEEPLRTQKACGAAHEHAPQDNLVVKWQAAWADEQCLSTLKAYGAVYEHGKYSGIIPLLRNLESSVWRVSLRTCQSTYFATRQKRLSVSPRWPFQSVKVGSDFTEHREIYEPGGMTREICVSQVEEETWLGQPSWAPGNRVKETEVPRACADRGSPGSSASL</sequence>
<evidence type="ECO:0000313" key="1">
    <source>
        <dbReference type="EMBL" id="CAN0567678.1"/>
    </source>
</evidence>
<evidence type="ECO:0000313" key="2">
    <source>
        <dbReference type="Proteomes" id="UP001162501"/>
    </source>
</evidence>
<dbReference type="EMBL" id="OX596093">
    <property type="protein sequence ID" value="CAN0567678.1"/>
    <property type="molecule type" value="Genomic_DNA"/>
</dbReference>
<name>A0AC60A7Z2_RANTA</name>
<protein>
    <submittedName>
        <fullName evidence="1">Uncharacterized protein</fullName>
    </submittedName>
</protein>
<dbReference type="Proteomes" id="UP001162501">
    <property type="component" value="Chromosome 9"/>
</dbReference>
<feature type="non-terminal residue" evidence="1">
    <location>
        <position position="174"/>
    </location>
</feature>
<accession>A0AC60A7Z2</accession>
<proteinExistence type="predicted"/>